<comment type="caution">
    <text evidence="1">The sequence shown here is derived from an EMBL/GenBank/DDBJ whole genome shotgun (WGS) entry which is preliminary data.</text>
</comment>
<name>A0ABN3B3E9_9MICO</name>
<keyword evidence="2" id="KW-1185">Reference proteome</keyword>
<organism evidence="1 2">
    <name type="scientific">Leucobacter alluvii</name>
    <dbReference type="NCBI Taxonomy" id="340321"/>
    <lineage>
        <taxon>Bacteria</taxon>
        <taxon>Bacillati</taxon>
        <taxon>Actinomycetota</taxon>
        <taxon>Actinomycetes</taxon>
        <taxon>Micrococcales</taxon>
        <taxon>Microbacteriaceae</taxon>
        <taxon>Leucobacter</taxon>
    </lineage>
</organism>
<gene>
    <name evidence="1" type="ORF">GCM10009786_05150</name>
</gene>
<evidence type="ECO:0000313" key="1">
    <source>
        <dbReference type="EMBL" id="GAA2186062.1"/>
    </source>
</evidence>
<reference evidence="1 2" key="1">
    <citation type="journal article" date="2019" name="Int. J. Syst. Evol. Microbiol.">
        <title>The Global Catalogue of Microorganisms (GCM) 10K type strain sequencing project: providing services to taxonomists for standard genome sequencing and annotation.</title>
        <authorList>
            <consortium name="The Broad Institute Genomics Platform"/>
            <consortium name="The Broad Institute Genome Sequencing Center for Infectious Disease"/>
            <person name="Wu L."/>
            <person name="Ma J."/>
        </authorList>
    </citation>
    <scope>NUCLEOTIDE SEQUENCE [LARGE SCALE GENOMIC DNA]</scope>
    <source>
        <strain evidence="1 2">JCM 14919</strain>
    </source>
</reference>
<sequence>MPFPTTVIQIEAHPVECHRVLFNDYDELTGRRITSAQYASRADALEAWSWRGITESDIVVTDARIDAIRSLLNRLDAAFADSGSAEVTFALASHDHDRARSQLDGASLELSHSEAWLPCPTPDPSA</sequence>
<protein>
    <submittedName>
        <fullName evidence="1">Uncharacterized protein</fullName>
    </submittedName>
</protein>
<dbReference type="Proteomes" id="UP001501084">
    <property type="component" value="Unassembled WGS sequence"/>
</dbReference>
<accession>A0ABN3B3E9</accession>
<evidence type="ECO:0000313" key="2">
    <source>
        <dbReference type="Proteomes" id="UP001501084"/>
    </source>
</evidence>
<dbReference type="RefSeq" id="WP_346057265.1">
    <property type="nucleotide sequence ID" value="NZ_BAAAOP010000003.1"/>
</dbReference>
<proteinExistence type="predicted"/>
<dbReference type="EMBL" id="BAAAOP010000003">
    <property type="protein sequence ID" value="GAA2186062.1"/>
    <property type="molecule type" value="Genomic_DNA"/>
</dbReference>